<evidence type="ECO:0000313" key="11">
    <source>
        <dbReference type="Proteomes" id="UP000503096"/>
    </source>
</evidence>
<gene>
    <name evidence="10" type="ORF">DSM104440_02283</name>
</gene>
<dbReference type="GO" id="GO:0006265">
    <property type="term" value="P:DNA topological change"/>
    <property type="evidence" value="ECO:0007669"/>
    <property type="project" value="InterPro"/>
</dbReference>
<accession>A0A6M4H7W6</accession>
<dbReference type="Proteomes" id="UP000503096">
    <property type="component" value="Chromosome"/>
</dbReference>
<dbReference type="InParanoid" id="A0A6M4H7W6"/>
<keyword evidence="11" id="KW-1185">Reference proteome</keyword>
<name>A0A6M4H7W6_9PROT</name>
<dbReference type="Gene3D" id="1.10.132.120">
    <property type="match status" value="1"/>
</dbReference>
<dbReference type="AlphaFoldDB" id="A0A6M4H7W6"/>
<evidence type="ECO:0000313" key="10">
    <source>
        <dbReference type="EMBL" id="QJR15462.1"/>
    </source>
</evidence>
<organism evidence="10 11">
    <name type="scientific">Usitatibacter palustris</name>
    <dbReference type="NCBI Taxonomy" id="2732487"/>
    <lineage>
        <taxon>Bacteria</taxon>
        <taxon>Pseudomonadati</taxon>
        <taxon>Pseudomonadota</taxon>
        <taxon>Betaproteobacteria</taxon>
        <taxon>Nitrosomonadales</taxon>
        <taxon>Usitatibacteraceae</taxon>
        <taxon>Usitatibacter</taxon>
    </lineage>
</organism>
<dbReference type="SUPFAM" id="SSF55869">
    <property type="entry name" value="DNA topoisomerase I domain"/>
    <property type="match status" value="1"/>
</dbReference>
<dbReference type="EC" id="5.6.2.1" evidence="3"/>
<dbReference type="RefSeq" id="WP_171162758.1">
    <property type="nucleotide sequence ID" value="NZ_CP053073.1"/>
</dbReference>
<reference evidence="10 11" key="1">
    <citation type="submission" date="2020-04" db="EMBL/GenBank/DDBJ databases">
        <title>Usitatibacter rugosus gen. nov., sp. nov. and Usitatibacter palustris sp. nov., novel members of Usitatibacteraceae fam. nov. within the order Nitrosomonadales isolated from soil.</title>
        <authorList>
            <person name="Huber K.J."/>
            <person name="Neumann-Schaal M."/>
            <person name="Geppert A."/>
            <person name="Luckner M."/>
            <person name="Wanner G."/>
            <person name="Overmann J."/>
        </authorList>
    </citation>
    <scope>NUCLEOTIDE SEQUENCE [LARGE SCALE GENOMIC DNA]</scope>
    <source>
        <strain evidence="10 11">Swamp67</strain>
    </source>
</reference>
<evidence type="ECO:0000259" key="8">
    <source>
        <dbReference type="Pfam" id="PF01028"/>
    </source>
</evidence>
<dbReference type="GO" id="GO:0003917">
    <property type="term" value="F:DNA topoisomerase type I (single strand cut, ATP-independent) activity"/>
    <property type="evidence" value="ECO:0007669"/>
    <property type="project" value="UniProtKB-EC"/>
</dbReference>
<evidence type="ECO:0000256" key="6">
    <source>
        <dbReference type="ARBA" id="ARBA00023235"/>
    </source>
</evidence>
<evidence type="ECO:0000259" key="9">
    <source>
        <dbReference type="Pfam" id="PF21338"/>
    </source>
</evidence>
<feature type="compositionally biased region" description="Basic residues" evidence="7">
    <location>
        <begin position="334"/>
        <end position="347"/>
    </location>
</feature>
<evidence type="ECO:0000256" key="5">
    <source>
        <dbReference type="ARBA" id="ARBA00023125"/>
    </source>
</evidence>
<keyword evidence="6" id="KW-0413">Isomerase</keyword>
<evidence type="ECO:0000256" key="2">
    <source>
        <dbReference type="ARBA" id="ARBA00006645"/>
    </source>
</evidence>
<dbReference type="EMBL" id="CP053073">
    <property type="protein sequence ID" value="QJR15462.1"/>
    <property type="molecule type" value="Genomic_DNA"/>
</dbReference>
<dbReference type="Pfam" id="PF01028">
    <property type="entry name" value="Topoisom_I"/>
    <property type="match status" value="1"/>
</dbReference>
<proteinExistence type="inferred from homology"/>
<dbReference type="InterPro" id="IPR013500">
    <property type="entry name" value="TopoI_cat_euk"/>
</dbReference>
<dbReference type="Gene3D" id="3.30.66.10">
    <property type="entry name" value="DNA topoisomerase I domain"/>
    <property type="match status" value="1"/>
</dbReference>
<evidence type="ECO:0000256" key="3">
    <source>
        <dbReference type="ARBA" id="ARBA00012891"/>
    </source>
</evidence>
<dbReference type="Gene3D" id="3.90.15.10">
    <property type="entry name" value="Topoisomerase I, Chain A, domain 3"/>
    <property type="match status" value="1"/>
</dbReference>
<dbReference type="KEGG" id="upl:DSM104440_02283"/>
<dbReference type="InterPro" id="IPR001631">
    <property type="entry name" value="TopoI"/>
</dbReference>
<evidence type="ECO:0000256" key="4">
    <source>
        <dbReference type="ARBA" id="ARBA00023029"/>
    </source>
</evidence>
<dbReference type="PRINTS" id="PR00416">
    <property type="entry name" value="EUTPISMRASEI"/>
</dbReference>
<comment type="similarity">
    <text evidence="2">Belongs to the type IB topoisomerase family.</text>
</comment>
<feature type="region of interest" description="Disordered" evidence="7">
    <location>
        <begin position="331"/>
        <end position="355"/>
    </location>
</feature>
<feature type="domain" description="DNA topoisomerase I catalytic core eukaryotic-type" evidence="8">
    <location>
        <begin position="87"/>
        <end position="284"/>
    </location>
</feature>
<dbReference type="InterPro" id="IPR049331">
    <property type="entry name" value="Top1B_N_bact"/>
</dbReference>
<dbReference type="Pfam" id="PF21338">
    <property type="entry name" value="Top1B_N_bact"/>
    <property type="match status" value="1"/>
</dbReference>
<keyword evidence="5" id="KW-0238">DNA-binding</keyword>
<feature type="domain" description="DNA topoisomerase IB N-terminal" evidence="9">
    <location>
        <begin position="26"/>
        <end position="74"/>
    </location>
</feature>
<dbReference type="InterPro" id="IPR035447">
    <property type="entry name" value="DNA_topo_I_N_sf"/>
</dbReference>
<protein>
    <recommendedName>
        <fullName evidence="3">DNA topoisomerase</fullName>
        <ecNumber evidence="3">5.6.2.1</ecNumber>
    </recommendedName>
</protein>
<sequence length="355" mass="39874">MTTPSTPLRFSSDAQPGYARIRRGERFAYRDSRGRAVRDAEAILRIRSLAIPPAWTDVWISPDERGHLQATGRDARGRKQYRYHPHYRAEREAGKFSHLREFGEALPAIRAQVRADLARDGMPREKVLAILVQLLERTAIRVGSEKYVRANDSFGLTTFRNKHVKVRGPRIEFDFRGKGGKAHRIAIDDPRLAQLVRRCRDLPGYELFQYVDESGVRRSIGSDDVNEYLRDISGAEITAKVFRTWIGSVCAACALARAPDPLARAALTGAIERASALLGNTPTICRKSYIHPSVLVPADWVPRLPARRKRHPGLSADEALLMNALAIAEESAKPRKPKARNYKASRRRSAEPARA</sequence>
<dbReference type="SUPFAM" id="SSF56349">
    <property type="entry name" value="DNA breaking-rejoining enzymes"/>
    <property type="match status" value="1"/>
</dbReference>
<dbReference type="GO" id="GO:0003677">
    <property type="term" value="F:DNA binding"/>
    <property type="evidence" value="ECO:0007669"/>
    <property type="project" value="UniProtKB-KW"/>
</dbReference>
<dbReference type="InterPro" id="IPR011010">
    <property type="entry name" value="DNA_brk_join_enz"/>
</dbReference>
<evidence type="ECO:0000256" key="1">
    <source>
        <dbReference type="ARBA" id="ARBA00000213"/>
    </source>
</evidence>
<dbReference type="PROSITE" id="PS52038">
    <property type="entry name" value="TOPO_IB_2"/>
    <property type="match status" value="1"/>
</dbReference>
<dbReference type="InterPro" id="IPR014711">
    <property type="entry name" value="TopoI_cat_a-hlx-sub_euk"/>
</dbReference>
<keyword evidence="4" id="KW-0799">Topoisomerase</keyword>
<evidence type="ECO:0000256" key="7">
    <source>
        <dbReference type="SAM" id="MobiDB-lite"/>
    </source>
</evidence>
<comment type="catalytic activity">
    <reaction evidence="1">
        <text>ATP-independent breakage of single-stranded DNA, followed by passage and rejoining.</text>
        <dbReference type="EC" id="5.6.2.1"/>
    </reaction>
</comment>